<evidence type="ECO:0000313" key="8">
    <source>
        <dbReference type="EMBL" id="RDK90065.1"/>
    </source>
</evidence>
<gene>
    <name evidence="8" type="ORF">C8D90_106274</name>
</gene>
<organism evidence="8 9">
    <name type="scientific">Enterobacillus tribolii</name>
    <dbReference type="NCBI Taxonomy" id="1487935"/>
    <lineage>
        <taxon>Bacteria</taxon>
        <taxon>Pseudomonadati</taxon>
        <taxon>Pseudomonadota</taxon>
        <taxon>Gammaproteobacteria</taxon>
        <taxon>Enterobacterales</taxon>
        <taxon>Hafniaceae</taxon>
        <taxon>Enterobacillus</taxon>
    </lineage>
</organism>
<dbReference type="GO" id="GO:0006310">
    <property type="term" value="P:DNA recombination"/>
    <property type="evidence" value="ECO:0007669"/>
    <property type="project" value="UniProtKB-KW"/>
</dbReference>
<keyword evidence="2" id="KW-1029">Fimbrium biogenesis</keyword>
<evidence type="ECO:0000256" key="2">
    <source>
        <dbReference type="ARBA" id="ARBA00022558"/>
    </source>
</evidence>
<evidence type="ECO:0000256" key="3">
    <source>
        <dbReference type="ARBA" id="ARBA00022908"/>
    </source>
</evidence>
<proteinExistence type="inferred from homology"/>
<evidence type="ECO:0000313" key="9">
    <source>
        <dbReference type="Proteomes" id="UP000254848"/>
    </source>
</evidence>
<dbReference type="InterPro" id="IPR050090">
    <property type="entry name" value="Tyrosine_recombinase_XerCD"/>
</dbReference>
<dbReference type="Proteomes" id="UP000254848">
    <property type="component" value="Unassembled WGS sequence"/>
</dbReference>
<reference evidence="8 9" key="1">
    <citation type="submission" date="2018-07" db="EMBL/GenBank/DDBJ databases">
        <title>Genomic Encyclopedia of Type Strains, Phase IV (KMG-IV): sequencing the most valuable type-strain genomes for metagenomic binning, comparative biology and taxonomic classification.</title>
        <authorList>
            <person name="Goeker M."/>
        </authorList>
    </citation>
    <scope>NUCLEOTIDE SEQUENCE [LARGE SCALE GENOMIC DNA]</scope>
    <source>
        <strain evidence="8 9">DSM 103736</strain>
    </source>
</reference>
<dbReference type="InterPro" id="IPR013762">
    <property type="entry name" value="Integrase-like_cat_sf"/>
</dbReference>
<dbReference type="GO" id="GO:0003677">
    <property type="term" value="F:DNA binding"/>
    <property type="evidence" value="ECO:0007669"/>
    <property type="project" value="InterPro"/>
</dbReference>
<dbReference type="EMBL" id="QRAP01000006">
    <property type="protein sequence ID" value="RDK90065.1"/>
    <property type="molecule type" value="Genomic_DNA"/>
</dbReference>
<dbReference type="RefSeq" id="WP_115459173.1">
    <property type="nucleotide sequence ID" value="NZ_QRAP01000006.1"/>
</dbReference>
<feature type="domain" description="Tyr recombinase" evidence="7">
    <location>
        <begin position="2"/>
        <end position="181"/>
    </location>
</feature>
<dbReference type="PANTHER" id="PTHR30349:SF62">
    <property type="entry name" value="TYPE 1 FIMBRIAE REGULATORY PROTEIN FIMB-RELATED"/>
    <property type="match status" value="1"/>
</dbReference>
<keyword evidence="9" id="KW-1185">Reference proteome</keyword>
<comment type="caution">
    <text evidence="8">The sequence shown here is derived from an EMBL/GenBank/DDBJ whole genome shotgun (WGS) entry which is preliminary data.</text>
</comment>
<dbReference type="Gene3D" id="1.10.443.10">
    <property type="entry name" value="Intergrase catalytic core"/>
    <property type="match status" value="1"/>
</dbReference>
<evidence type="ECO:0000256" key="6">
    <source>
        <dbReference type="ARBA" id="ARBA00023172"/>
    </source>
</evidence>
<dbReference type="GO" id="GO:0015074">
    <property type="term" value="P:DNA integration"/>
    <property type="evidence" value="ECO:0007669"/>
    <property type="project" value="UniProtKB-KW"/>
</dbReference>
<dbReference type="PROSITE" id="PS51898">
    <property type="entry name" value="TYR_RECOMBINASE"/>
    <property type="match status" value="1"/>
</dbReference>
<dbReference type="SUPFAM" id="SSF56349">
    <property type="entry name" value="DNA breaking-rejoining enzymes"/>
    <property type="match status" value="1"/>
</dbReference>
<dbReference type="AlphaFoldDB" id="A0A370QNV6"/>
<dbReference type="Pfam" id="PF00589">
    <property type="entry name" value="Phage_integrase"/>
    <property type="match status" value="1"/>
</dbReference>
<evidence type="ECO:0000256" key="5">
    <source>
        <dbReference type="ARBA" id="ARBA00023163"/>
    </source>
</evidence>
<keyword evidence="5" id="KW-0804">Transcription</keyword>
<dbReference type="InterPro" id="IPR002104">
    <property type="entry name" value="Integrase_catalytic"/>
</dbReference>
<accession>A0A370QNV6</accession>
<dbReference type="InterPro" id="IPR011010">
    <property type="entry name" value="DNA_brk_join_enz"/>
</dbReference>
<dbReference type="NCBIfam" id="NF007370">
    <property type="entry name" value="PRK09870.1"/>
    <property type="match status" value="1"/>
</dbReference>
<evidence type="ECO:0000256" key="1">
    <source>
        <dbReference type="ARBA" id="ARBA00008857"/>
    </source>
</evidence>
<comment type="similarity">
    <text evidence="1">Belongs to the 'phage' integrase family.</text>
</comment>
<dbReference type="PANTHER" id="PTHR30349">
    <property type="entry name" value="PHAGE INTEGRASE-RELATED"/>
    <property type="match status" value="1"/>
</dbReference>
<protein>
    <submittedName>
        <fullName evidence="8">Type 1 fimbriae regulatory protein FimB</fullName>
    </submittedName>
</protein>
<sequence>MTQRKYLTAHEVDAMISAVPQGTNYYRDRCLIMMCYYHGLRATELCRLKMTDIQEDHIYINRIKRGLSTTHPLQRREIEAIQLWLEHRKTWLNSDMPWLFLSQHGNPLSRKQLYDLIKKHGAAANLSINVHPHMLRHACGFALADKGKDTRLIQDYLGHRNIQHTVLYTATNVARFKSISFEGD</sequence>
<evidence type="ECO:0000256" key="4">
    <source>
        <dbReference type="ARBA" id="ARBA00023015"/>
    </source>
</evidence>
<keyword evidence="4" id="KW-0805">Transcription regulation</keyword>
<keyword evidence="3" id="KW-0229">DNA integration</keyword>
<name>A0A370QNV6_9GAMM</name>
<keyword evidence="6" id="KW-0233">DNA recombination</keyword>
<evidence type="ECO:0000259" key="7">
    <source>
        <dbReference type="PROSITE" id="PS51898"/>
    </source>
</evidence>
<dbReference type="OrthoDB" id="9801717at2"/>